<dbReference type="GO" id="GO:0016020">
    <property type="term" value="C:membrane"/>
    <property type="evidence" value="ECO:0007669"/>
    <property type="project" value="UniProtKB-SubCell"/>
</dbReference>
<evidence type="ECO:0000256" key="3">
    <source>
        <dbReference type="ARBA" id="ARBA00022989"/>
    </source>
</evidence>
<dbReference type="AlphaFoldDB" id="A0A6A1TWN0"/>
<evidence type="ECO:0000313" key="8">
    <source>
        <dbReference type="EMBL" id="KAB1089023.1"/>
    </source>
</evidence>
<evidence type="ECO:0000256" key="5">
    <source>
        <dbReference type="SAM" id="MobiDB-lite"/>
    </source>
</evidence>
<reference evidence="8 9" key="1">
    <citation type="submission" date="2019-09" db="EMBL/GenBank/DDBJ databases">
        <title>Genome sequencing of Ng87 strain.</title>
        <authorList>
            <person name="Karasev E.S."/>
            <person name="Andronov E."/>
        </authorList>
    </citation>
    <scope>NUCLEOTIDE SEQUENCE [LARGE SCALE GENOMIC DNA]</scope>
    <source>
        <strain evidence="8 9">Ng87</strain>
    </source>
</reference>
<feature type="region of interest" description="Disordered" evidence="5">
    <location>
        <begin position="307"/>
        <end position="327"/>
    </location>
</feature>
<keyword evidence="2 6" id="KW-0812">Transmembrane</keyword>
<dbReference type="EMBL" id="VZUL01000002">
    <property type="protein sequence ID" value="KAB1089023.1"/>
    <property type="molecule type" value="Genomic_DNA"/>
</dbReference>
<organism evidence="8 9">
    <name type="scientific">Neorhizobium galegae</name>
    <name type="common">Rhizobium galegae</name>
    <dbReference type="NCBI Taxonomy" id="399"/>
    <lineage>
        <taxon>Bacteria</taxon>
        <taxon>Pseudomonadati</taxon>
        <taxon>Pseudomonadota</taxon>
        <taxon>Alphaproteobacteria</taxon>
        <taxon>Hyphomicrobiales</taxon>
        <taxon>Rhizobiaceae</taxon>
        <taxon>Rhizobium/Agrobacterium group</taxon>
        <taxon>Neorhizobium</taxon>
    </lineage>
</organism>
<feature type="compositionally biased region" description="Basic and acidic residues" evidence="5">
    <location>
        <begin position="181"/>
        <end position="197"/>
    </location>
</feature>
<keyword evidence="3 6" id="KW-1133">Transmembrane helix</keyword>
<feature type="compositionally biased region" description="Pro residues" evidence="5">
    <location>
        <begin position="96"/>
        <end position="111"/>
    </location>
</feature>
<feature type="compositionally biased region" description="Polar residues" evidence="5">
    <location>
        <begin position="226"/>
        <end position="243"/>
    </location>
</feature>
<proteinExistence type="predicted"/>
<feature type="compositionally biased region" description="Polar residues" evidence="5">
    <location>
        <begin position="75"/>
        <end position="85"/>
    </location>
</feature>
<keyword evidence="4 6" id="KW-0472">Membrane</keyword>
<protein>
    <submittedName>
        <fullName evidence="8">TonB family protein</fullName>
    </submittedName>
</protein>
<dbReference type="PROSITE" id="PS52015">
    <property type="entry name" value="TONB_CTD"/>
    <property type="match status" value="1"/>
</dbReference>
<feature type="compositionally biased region" description="Pro residues" evidence="5">
    <location>
        <begin position="132"/>
        <end position="145"/>
    </location>
</feature>
<evidence type="ECO:0000256" key="6">
    <source>
        <dbReference type="SAM" id="Phobius"/>
    </source>
</evidence>
<name>A0A6A1TWN0_NEOGA</name>
<gene>
    <name evidence="8" type="ORF">F4V91_23350</name>
</gene>
<dbReference type="InterPro" id="IPR037682">
    <property type="entry name" value="TonB_C"/>
</dbReference>
<dbReference type="Proteomes" id="UP000386575">
    <property type="component" value="Unassembled WGS sequence"/>
</dbReference>
<accession>A0A6A1TWN0</accession>
<dbReference type="SUPFAM" id="SSF74653">
    <property type="entry name" value="TolA/TonB C-terminal domain"/>
    <property type="match status" value="1"/>
</dbReference>
<feature type="compositionally biased region" description="Polar residues" evidence="5">
    <location>
        <begin position="316"/>
        <end position="327"/>
    </location>
</feature>
<evidence type="ECO:0000259" key="7">
    <source>
        <dbReference type="PROSITE" id="PS52015"/>
    </source>
</evidence>
<evidence type="ECO:0000313" key="9">
    <source>
        <dbReference type="Proteomes" id="UP000386575"/>
    </source>
</evidence>
<comment type="caution">
    <text evidence="8">The sequence shown here is derived from an EMBL/GenBank/DDBJ whole genome shotgun (WGS) entry which is preliminary data.</text>
</comment>
<feature type="region of interest" description="Disordered" evidence="5">
    <location>
        <begin position="63"/>
        <end position="243"/>
    </location>
</feature>
<dbReference type="Gene3D" id="3.30.1150.10">
    <property type="match status" value="1"/>
</dbReference>
<dbReference type="RefSeq" id="WP_151045656.1">
    <property type="nucleotide sequence ID" value="NZ_VZUL01000002.1"/>
</dbReference>
<sequence length="327" mass="35045">MSLVVSQAGPGGRVGELALWGAAGLLMLTVHFGAAAYLMREQPEVLADNAPPAAIMIELAPEPEAANTEEEQISPDMQEQEQVMSEQAEPVEEPQPEPVEQPRPEPTPEPVAEPVEQPVEPRPQEVAEPVEPDPVQPPVAEPPPEPIEEIKPVDEQMTAALENVEVPLPAMRPLPPPVAEKPPEQPKKPEPRKEPVKKVQKPKQQELQQARPDMAEAKIQAKQSDRTAASQNSTSLFSASVSPQQWMTRVRTKIARYARKCPGNGTGIVTVRFSFDGSGNIGNVSVAGSSGNASIDDYVASAVRRASPIPAPPSGVASSLSQPVKCE</sequence>
<evidence type="ECO:0000256" key="2">
    <source>
        <dbReference type="ARBA" id="ARBA00022692"/>
    </source>
</evidence>
<feature type="domain" description="TonB C-terminal" evidence="7">
    <location>
        <begin position="241"/>
        <end position="327"/>
    </location>
</feature>
<evidence type="ECO:0000256" key="4">
    <source>
        <dbReference type="ARBA" id="ARBA00023136"/>
    </source>
</evidence>
<dbReference type="NCBIfam" id="TIGR01352">
    <property type="entry name" value="tonB_Cterm"/>
    <property type="match status" value="1"/>
</dbReference>
<dbReference type="GO" id="GO:0055085">
    <property type="term" value="P:transmembrane transport"/>
    <property type="evidence" value="ECO:0007669"/>
    <property type="project" value="InterPro"/>
</dbReference>
<dbReference type="Pfam" id="PF13103">
    <property type="entry name" value="TonB_2"/>
    <property type="match status" value="1"/>
</dbReference>
<feature type="compositionally biased region" description="Low complexity" evidence="5">
    <location>
        <begin position="112"/>
        <end position="129"/>
    </location>
</feature>
<feature type="compositionally biased region" description="Pro residues" evidence="5">
    <location>
        <begin position="170"/>
        <end position="180"/>
    </location>
</feature>
<dbReference type="InterPro" id="IPR006260">
    <property type="entry name" value="TonB/TolA_C"/>
</dbReference>
<feature type="transmembrane region" description="Helical" evidence="6">
    <location>
        <begin position="17"/>
        <end position="39"/>
    </location>
</feature>
<comment type="subcellular location">
    <subcellularLocation>
        <location evidence="1">Membrane</location>
        <topology evidence="1">Single-pass membrane protein</topology>
    </subcellularLocation>
</comment>
<evidence type="ECO:0000256" key="1">
    <source>
        <dbReference type="ARBA" id="ARBA00004167"/>
    </source>
</evidence>